<dbReference type="EMBL" id="JACJSG010000018">
    <property type="protein sequence ID" value="MBD2501889.1"/>
    <property type="molecule type" value="Genomic_DNA"/>
</dbReference>
<proteinExistence type="predicted"/>
<evidence type="ECO:0000313" key="2">
    <source>
        <dbReference type="EMBL" id="MBD2501889.1"/>
    </source>
</evidence>
<gene>
    <name evidence="2" type="ORF">H6G83_14965</name>
</gene>
<dbReference type="RefSeq" id="WP_190473584.1">
    <property type="nucleotide sequence ID" value="NZ_JACJSG010000018.1"/>
</dbReference>
<dbReference type="Proteomes" id="UP000661112">
    <property type="component" value="Unassembled WGS sequence"/>
</dbReference>
<keyword evidence="3" id="KW-1185">Reference proteome</keyword>
<protein>
    <submittedName>
        <fullName evidence="2">Nucleotidyltransferase</fullName>
    </submittedName>
</protein>
<comment type="caution">
    <text evidence="2">The sequence shown here is derived from an EMBL/GenBank/DDBJ whole genome shotgun (WGS) entry which is preliminary data.</text>
</comment>
<reference evidence="2 3" key="1">
    <citation type="journal article" date="2020" name="ISME J.">
        <title>Comparative genomics reveals insights into cyanobacterial evolution and habitat adaptation.</title>
        <authorList>
            <person name="Chen M.Y."/>
            <person name="Teng W.K."/>
            <person name="Zhao L."/>
            <person name="Hu C.X."/>
            <person name="Zhou Y.K."/>
            <person name="Han B.P."/>
            <person name="Song L.R."/>
            <person name="Shu W.S."/>
        </authorList>
    </citation>
    <scope>NUCLEOTIDE SEQUENCE [LARGE SCALE GENOMIC DNA]</scope>
    <source>
        <strain evidence="2 3">FACHB-119</strain>
    </source>
</reference>
<keyword evidence="1" id="KW-0051">Antiviral defense</keyword>
<dbReference type="CDD" id="cd05400">
    <property type="entry name" value="NT_2-5OAS_ClassI-CCAase"/>
    <property type="match status" value="1"/>
</dbReference>
<dbReference type="Pfam" id="PF18144">
    <property type="entry name" value="SMODS"/>
    <property type="match status" value="1"/>
</dbReference>
<evidence type="ECO:0000313" key="3">
    <source>
        <dbReference type="Proteomes" id="UP000661112"/>
    </source>
</evidence>
<sequence>MGGSGSDFLSETYSPKAIAREIREAEAQTKNQQFEVEVSSMIGSLLAQYNDRDTEAIRNYINNIKDALNKDIEGTVNILFGGSVAKHTYVDGLSDIDALVLIDKTELADKSPREVKEYFSNRLQERFSKQPEIGKLAVTIQFKNAEIQLLPALKQESGYKISDSTGEQWSAIKPTEFTDVLTNLNQLLSKKLIPTIKLAKSIISNLPKSQRLSGYHTESLAVEVFSEYNGQARTKDMLKHFFSEAARKIHYPIKDKTGQSTHVDDYLEAENSKRRQIISRSLDRISRRMKNADGANSVEQWREILDPS</sequence>
<dbReference type="InterPro" id="IPR053550">
    <property type="entry name" value="CD-NTase"/>
</dbReference>
<name>A0ABR8D5B1_9NOST</name>
<evidence type="ECO:0000256" key="1">
    <source>
        <dbReference type="ARBA" id="ARBA00023118"/>
    </source>
</evidence>
<dbReference type="InterPro" id="IPR043519">
    <property type="entry name" value="NT_sf"/>
</dbReference>
<accession>A0ABR8D5B1</accession>
<dbReference type="SUPFAM" id="SSF81301">
    <property type="entry name" value="Nucleotidyltransferase"/>
    <property type="match status" value="1"/>
</dbReference>
<dbReference type="NCBIfam" id="NF041117">
    <property type="entry name" value="CBASS_cyclase_b"/>
    <property type="match status" value="1"/>
</dbReference>
<dbReference type="Gene3D" id="3.30.460.10">
    <property type="entry name" value="Beta Polymerase, domain 2"/>
    <property type="match status" value="1"/>
</dbReference>
<dbReference type="InterPro" id="IPR006116">
    <property type="entry name" value="NT_2-5OAS_ClassI-CCAase"/>
</dbReference>
<organism evidence="2 3">
    <name type="scientific">Anabaena azotica FACHB-119</name>
    <dbReference type="NCBI Taxonomy" id="947527"/>
    <lineage>
        <taxon>Bacteria</taxon>
        <taxon>Bacillati</taxon>
        <taxon>Cyanobacteriota</taxon>
        <taxon>Cyanophyceae</taxon>
        <taxon>Nostocales</taxon>
        <taxon>Nostocaceae</taxon>
        <taxon>Anabaena</taxon>
        <taxon>Anabaena azotica</taxon>
    </lineage>
</organism>